<feature type="region of interest" description="Disordered" evidence="1">
    <location>
        <begin position="1"/>
        <end position="22"/>
    </location>
</feature>
<name>A0A346NJX7_9ALTE</name>
<accession>A0A346NJX7</accession>
<dbReference type="Proteomes" id="UP000262073">
    <property type="component" value="Chromosome"/>
</dbReference>
<organism evidence="2 3">
    <name type="scientific">Salinimonas sediminis</name>
    <dbReference type="NCBI Taxonomy" id="2303538"/>
    <lineage>
        <taxon>Bacteria</taxon>
        <taxon>Pseudomonadati</taxon>
        <taxon>Pseudomonadota</taxon>
        <taxon>Gammaproteobacteria</taxon>
        <taxon>Alteromonadales</taxon>
        <taxon>Alteromonadaceae</taxon>
        <taxon>Alteromonas/Salinimonas group</taxon>
        <taxon>Salinimonas</taxon>
    </lineage>
</organism>
<evidence type="ECO:0000256" key="1">
    <source>
        <dbReference type="SAM" id="MobiDB-lite"/>
    </source>
</evidence>
<keyword evidence="3" id="KW-1185">Reference proteome</keyword>
<sequence>MSTAEDNADSEANSAQPQDTSVALNINREQLSETVTAEPSLYRLGAQVSKISSDMTAWAFSDVFKTAGLTGQPLADNPHGWFFSKAGIWSTAQSHKIQIDKNGWPTSMALSDGTRADTIFTTVMSAEIDTAYEAGEYTLTYAGEGEFEFTNATVVEQSPGEIILQYAGYGALTIAITTTDPQGSGDYLRNIQLLRPGASAANLFTQSYLNYLKPAKVIRPTNWFSDAALYNRVSDTAFTRFDSQGWAERATLNNSNWGAAKGAPYELMIELANRSASHLWLNVPLTADNTYIEQLARLLHDGLNTNKVLYLELGNELTKRTYPQRLGREYAVAQAELRWPEARNTELMQGGSALEQENLLISNWQAARTLEIKQRFASIWGDDMARVVTVLAGTVQDSGNLTTYNQMLLEGALLAEFEGSQAPGDWADTLAVDPMVVNTAGTQLSIDSASAMLADAQNFVEGTDRFYAQADTPGLRYGIRQAEELTRQYGIALTAYAGGHDFNASSYLNFQVLKSAQMYDLYQAVFEVWEEENGGMFIAGKGITSASLPAYCASATYVRADQVASIGLKETQMQDEQDAHMYRAWRDQMRKIGQIK</sequence>
<protein>
    <submittedName>
        <fullName evidence="2">Uncharacterized protein</fullName>
    </submittedName>
</protein>
<proteinExistence type="predicted"/>
<evidence type="ECO:0000313" key="2">
    <source>
        <dbReference type="EMBL" id="AXR05834.1"/>
    </source>
</evidence>
<dbReference type="KEGG" id="salm:D0Y50_05250"/>
<evidence type="ECO:0000313" key="3">
    <source>
        <dbReference type="Proteomes" id="UP000262073"/>
    </source>
</evidence>
<dbReference type="AlphaFoldDB" id="A0A346NJX7"/>
<dbReference type="EMBL" id="CP031769">
    <property type="protein sequence ID" value="AXR05834.1"/>
    <property type="molecule type" value="Genomic_DNA"/>
</dbReference>
<gene>
    <name evidence="2" type="ORF">D0Y50_05250</name>
</gene>
<reference evidence="2 3" key="1">
    <citation type="submission" date="2018-08" db="EMBL/GenBank/DDBJ databases">
        <title>Salinimonas sediminis sp. nov., a piezophilic bacterium isolated from a deep-sea sediment sample from the New Britain Trench.</title>
        <authorList>
            <person name="Cao J."/>
        </authorList>
    </citation>
    <scope>NUCLEOTIDE SEQUENCE [LARGE SCALE GENOMIC DNA]</scope>
    <source>
        <strain evidence="2 3">N102</strain>
    </source>
</reference>